<keyword evidence="13" id="KW-1185">Reference proteome</keyword>
<dbReference type="Proteomes" id="UP000023755">
    <property type="component" value="Chromosome"/>
</dbReference>
<dbReference type="Gene3D" id="1.20.1560.10">
    <property type="entry name" value="ABC transporter type 1, transmembrane domain"/>
    <property type="match status" value="1"/>
</dbReference>
<dbReference type="GO" id="GO:0005886">
    <property type="term" value="C:plasma membrane"/>
    <property type="evidence" value="ECO:0007669"/>
    <property type="project" value="UniProtKB-SubCell"/>
</dbReference>
<comment type="function">
    <text evidence="8">Part of an ABC transporter complex. Transmembrane domains (TMD) form a pore in the inner membrane and the ATP-binding domain (NBD) is responsible for energy generation.</text>
</comment>
<dbReference type="InterPro" id="IPR027417">
    <property type="entry name" value="P-loop_NTPase"/>
</dbReference>
<feature type="transmembrane region" description="Helical" evidence="9">
    <location>
        <begin position="131"/>
        <end position="148"/>
    </location>
</feature>
<dbReference type="EMBL" id="CP007481">
    <property type="protein sequence ID" value="AHX11340.1"/>
    <property type="molecule type" value="Genomic_DNA"/>
</dbReference>
<dbReference type="PANTHER" id="PTHR43394:SF1">
    <property type="entry name" value="ATP-BINDING CASSETTE SUB-FAMILY B MEMBER 10, MITOCHONDRIAL"/>
    <property type="match status" value="1"/>
</dbReference>
<dbReference type="RefSeq" id="WP_038559322.1">
    <property type="nucleotide sequence ID" value="NZ_CP007481.1"/>
</dbReference>
<evidence type="ECO:0000256" key="4">
    <source>
        <dbReference type="ARBA" id="ARBA00022741"/>
    </source>
</evidence>
<dbReference type="GO" id="GO:0005524">
    <property type="term" value="F:ATP binding"/>
    <property type="evidence" value="ECO:0007669"/>
    <property type="project" value="UniProtKB-KW"/>
</dbReference>
<gene>
    <name evidence="12" type="ORF">NHE_0391</name>
</gene>
<evidence type="ECO:0000256" key="1">
    <source>
        <dbReference type="ARBA" id="ARBA00004651"/>
    </source>
</evidence>
<evidence type="ECO:0000313" key="12">
    <source>
        <dbReference type="EMBL" id="AHX11340.1"/>
    </source>
</evidence>
<dbReference type="Gene3D" id="3.40.50.300">
    <property type="entry name" value="P-loop containing nucleotide triphosphate hydrolases"/>
    <property type="match status" value="1"/>
</dbReference>
<dbReference type="InterPro" id="IPR011527">
    <property type="entry name" value="ABC1_TM_dom"/>
</dbReference>
<accession>X5HLP6</accession>
<evidence type="ECO:0000259" key="11">
    <source>
        <dbReference type="PROSITE" id="PS50929"/>
    </source>
</evidence>
<evidence type="ECO:0000256" key="3">
    <source>
        <dbReference type="ARBA" id="ARBA00022692"/>
    </source>
</evidence>
<sequence length="558" mass="61799">MYDGILLSHVRKSIFLVFLAVLTVFLSGFLSIALGKIIGHSVQSISDGGIGGSLLLMIVFFSLFLSLIVSFRGIFSGLLGVRIAEGLLFDLYGVLIKANLETINRNARLIPTILGSDVMVLQNFFGSGGPVLLRNIMTFLGSLIILFYTEKTLFLYLILSIPVILLLLLLFGVNVKRLSFIATGKSDKVYLEIKESLSNIQIIKAFLKERFFFNRVFKLTKEFSRSFVRYVIIRSVFIGIVMALVFLGVSIFIDFGVGSVLDNRINSATLSEFIFYALLASTSIGRIMDLYPDLQQVSNAHARIENLYKDLFGNQEDETTGQHVEQFDELEFKDVQFSYKSSEDNVVINNLSFKINRGEHVAFVGASGGGKSTILALILGFYSACAGCITINGIPVSNLSRACVRSLFAWVPQELSVISGNLKENVCMKSEGNSDNDDHFADICAAANIHDLPKNTDISDLSRGQKQRINIARAIFADRQVILLDEATSSLDRSNEKDIDSIIAAMPRDKTVIMVAHRFSGIKNMDKIIVIKKGKVEAMGTHEELLSASAFYRQMAEE</sequence>
<keyword evidence="6 9" id="KW-1133">Transmembrane helix</keyword>
<reference evidence="12 13" key="1">
    <citation type="submission" date="2014-03" db="EMBL/GenBank/DDBJ databases">
        <title>Sequencing and Comparison of Genomes and Transcriptome Profiles of Human Ehrlichiosis Agents.</title>
        <authorList>
            <person name="Lin M."/>
            <person name="Daugherty S.C."/>
            <person name="Nagaraj S."/>
            <person name="Cheng Z."/>
            <person name="Xiong Q."/>
            <person name="Lin F.-Y."/>
            <person name="Sengamalay N."/>
            <person name="Ott S."/>
            <person name="Godinez A."/>
            <person name="Tallon L.J."/>
            <person name="Sadzewicz L."/>
            <person name="Fraser C.M."/>
            <person name="Dunning Hotopp J.C."/>
            <person name="Rikihisa Y."/>
        </authorList>
    </citation>
    <scope>NUCLEOTIDE SEQUENCE [LARGE SCALE GENOMIC DNA]</scope>
    <source>
        <strain evidence="12 13">Oregon</strain>
    </source>
</reference>
<dbReference type="AlphaFoldDB" id="X5HLP6"/>
<feature type="transmembrane region" description="Helical" evidence="9">
    <location>
        <begin position="231"/>
        <end position="253"/>
    </location>
</feature>
<evidence type="ECO:0000259" key="10">
    <source>
        <dbReference type="PROSITE" id="PS50893"/>
    </source>
</evidence>
<dbReference type="Pfam" id="PF00005">
    <property type="entry name" value="ABC_tran"/>
    <property type="match status" value="1"/>
</dbReference>
<dbReference type="InterPro" id="IPR003439">
    <property type="entry name" value="ABC_transporter-like_ATP-bd"/>
</dbReference>
<dbReference type="GO" id="GO:0015421">
    <property type="term" value="F:ABC-type oligopeptide transporter activity"/>
    <property type="evidence" value="ECO:0007669"/>
    <property type="project" value="TreeGrafter"/>
</dbReference>
<evidence type="ECO:0000256" key="2">
    <source>
        <dbReference type="ARBA" id="ARBA00005417"/>
    </source>
</evidence>
<dbReference type="InterPro" id="IPR036640">
    <property type="entry name" value="ABC1_TM_sf"/>
</dbReference>
<evidence type="ECO:0000313" key="13">
    <source>
        <dbReference type="Proteomes" id="UP000023755"/>
    </source>
</evidence>
<feature type="transmembrane region" description="Helical" evidence="9">
    <location>
        <begin position="54"/>
        <end position="75"/>
    </location>
</feature>
<dbReference type="PROSITE" id="PS50929">
    <property type="entry name" value="ABC_TM1F"/>
    <property type="match status" value="1"/>
</dbReference>
<dbReference type="PROSITE" id="PS50893">
    <property type="entry name" value="ABC_TRANSPORTER_2"/>
    <property type="match status" value="1"/>
</dbReference>
<organism evidence="12 13">
    <name type="scientific">Neorickettsia helminthoeca str. Oregon</name>
    <dbReference type="NCBI Taxonomy" id="1286528"/>
    <lineage>
        <taxon>Bacteria</taxon>
        <taxon>Pseudomonadati</taxon>
        <taxon>Pseudomonadota</taxon>
        <taxon>Alphaproteobacteria</taxon>
        <taxon>Rickettsiales</taxon>
        <taxon>Anaplasmataceae</taxon>
        <taxon>Neorickettsia</taxon>
    </lineage>
</organism>
<feature type="transmembrane region" description="Helical" evidence="9">
    <location>
        <begin position="14"/>
        <end position="34"/>
    </location>
</feature>
<evidence type="ECO:0000256" key="9">
    <source>
        <dbReference type="SAM" id="Phobius"/>
    </source>
</evidence>
<dbReference type="GO" id="GO:0016887">
    <property type="term" value="F:ATP hydrolysis activity"/>
    <property type="evidence" value="ECO:0007669"/>
    <property type="project" value="InterPro"/>
</dbReference>
<feature type="transmembrane region" description="Helical" evidence="9">
    <location>
        <begin position="154"/>
        <end position="175"/>
    </location>
</feature>
<keyword evidence="5" id="KW-0067">ATP-binding</keyword>
<proteinExistence type="inferred from homology"/>
<dbReference type="SUPFAM" id="SSF90123">
    <property type="entry name" value="ABC transporter transmembrane region"/>
    <property type="match status" value="1"/>
</dbReference>
<protein>
    <submittedName>
        <fullName evidence="12">ABC transporter family protein</fullName>
    </submittedName>
</protein>
<evidence type="ECO:0000256" key="8">
    <source>
        <dbReference type="ARBA" id="ARBA00024725"/>
    </source>
</evidence>
<dbReference type="InterPro" id="IPR039421">
    <property type="entry name" value="Type_1_exporter"/>
</dbReference>
<feature type="domain" description="ABC transporter" evidence="10">
    <location>
        <begin position="330"/>
        <end position="558"/>
    </location>
</feature>
<evidence type="ECO:0000256" key="6">
    <source>
        <dbReference type="ARBA" id="ARBA00022989"/>
    </source>
</evidence>
<evidence type="ECO:0000256" key="5">
    <source>
        <dbReference type="ARBA" id="ARBA00022840"/>
    </source>
</evidence>
<keyword evidence="7 9" id="KW-0472">Membrane</keyword>
<dbReference type="KEGG" id="nhm:NHE_0391"/>
<dbReference type="SMART" id="SM00382">
    <property type="entry name" value="AAA"/>
    <property type="match status" value="1"/>
</dbReference>
<dbReference type="InterPro" id="IPR003593">
    <property type="entry name" value="AAA+_ATPase"/>
</dbReference>
<dbReference type="Pfam" id="PF00664">
    <property type="entry name" value="ABC_membrane"/>
    <property type="match status" value="1"/>
</dbReference>
<dbReference type="OrthoDB" id="5288404at2"/>
<dbReference type="PANTHER" id="PTHR43394">
    <property type="entry name" value="ATP-DEPENDENT PERMEASE MDL1, MITOCHONDRIAL"/>
    <property type="match status" value="1"/>
</dbReference>
<dbReference type="HOGENOM" id="CLU_000604_84_3_5"/>
<keyword evidence="4" id="KW-0547">Nucleotide-binding</keyword>
<name>X5HLP6_9RICK</name>
<dbReference type="STRING" id="1286528.NHE_0391"/>
<dbReference type="SUPFAM" id="SSF52540">
    <property type="entry name" value="P-loop containing nucleoside triphosphate hydrolases"/>
    <property type="match status" value="1"/>
</dbReference>
<feature type="domain" description="ABC transmembrane type-1" evidence="11">
    <location>
        <begin position="14"/>
        <end position="296"/>
    </location>
</feature>
<keyword evidence="3 9" id="KW-0812">Transmembrane</keyword>
<comment type="similarity">
    <text evidence="2">Belongs to the ABC transporter superfamily.</text>
</comment>
<comment type="subcellular location">
    <subcellularLocation>
        <location evidence="1">Cell membrane</location>
        <topology evidence="1">Multi-pass membrane protein</topology>
    </subcellularLocation>
</comment>
<evidence type="ECO:0000256" key="7">
    <source>
        <dbReference type="ARBA" id="ARBA00023136"/>
    </source>
</evidence>